<name>A0A5C6TVF5_9SPHN</name>
<organism evidence="2 3">
    <name type="scientific">Allosphingosinicella ginsenosidimutans</name>
    <dbReference type="NCBI Taxonomy" id="1176539"/>
    <lineage>
        <taxon>Bacteria</taxon>
        <taxon>Pseudomonadati</taxon>
        <taxon>Pseudomonadota</taxon>
        <taxon>Alphaproteobacteria</taxon>
        <taxon>Sphingomonadales</taxon>
        <taxon>Sphingomonadaceae</taxon>
        <taxon>Allosphingosinicella</taxon>
    </lineage>
</organism>
<sequence>MVRLPIILWVSLILLLLAIVLSAVGLVVGFDLGDVDAWIDDHIGLFHGIADLLWRVACGFVLLCCVGGAWVSTFGRDRAKGERIGWGCLIAAIPIAWFAWIGMTMTN</sequence>
<dbReference type="RefSeq" id="WP_147043877.1">
    <property type="nucleotide sequence ID" value="NZ_BAABIR010000001.1"/>
</dbReference>
<accession>A0A5C6TVF5</accession>
<keyword evidence="1" id="KW-1133">Transmembrane helix</keyword>
<dbReference type="OrthoDB" id="3386494at2"/>
<feature type="transmembrane region" description="Helical" evidence="1">
    <location>
        <begin position="53"/>
        <end position="72"/>
    </location>
</feature>
<comment type="caution">
    <text evidence="2">The sequence shown here is derived from an EMBL/GenBank/DDBJ whole genome shotgun (WGS) entry which is preliminary data.</text>
</comment>
<dbReference type="EMBL" id="VOQQ01000001">
    <property type="protein sequence ID" value="TXC64454.1"/>
    <property type="molecule type" value="Genomic_DNA"/>
</dbReference>
<protein>
    <submittedName>
        <fullName evidence="2">Uncharacterized protein</fullName>
    </submittedName>
</protein>
<reference evidence="2 3" key="1">
    <citation type="journal article" date="2015" name="J. Microbiol.">
        <title>Sphingosinicella ginsenosidimutans sp. nov., with ginsenoside converting activity.</title>
        <authorList>
            <person name="Kim J.K."/>
            <person name="Kang M.S."/>
            <person name="Park S.C."/>
            <person name="Kim K.M."/>
            <person name="Choi K."/>
            <person name="Yoon M.H."/>
            <person name="Im W.T."/>
        </authorList>
    </citation>
    <scope>NUCLEOTIDE SEQUENCE [LARGE SCALE GENOMIC DNA]</scope>
    <source>
        <strain evidence="2 3">BS-11</strain>
    </source>
</reference>
<keyword evidence="1" id="KW-0812">Transmembrane</keyword>
<keyword evidence="1" id="KW-0472">Membrane</keyword>
<dbReference type="AlphaFoldDB" id="A0A5C6TVF5"/>
<proteinExistence type="predicted"/>
<feature type="transmembrane region" description="Helical" evidence="1">
    <location>
        <begin position="84"/>
        <end position="103"/>
    </location>
</feature>
<keyword evidence="3" id="KW-1185">Reference proteome</keyword>
<evidence type="ECO:0000313" key="2">
    <source>
        <dbReference type="EMBL" id="TXC64454.1"/>
    </source>
</evidence>
<gene>
    <name evidence="2" type="ORF">FRZ32_12810</name>
</gene>
<dbReference type="Proteomes" id="UP000321249">
    <property type="component" value="Unassembled WGS sequence"/>
</dbReference>
<evidence type="ECO:0000256" key="1">
    <source>
        <dbReference type="SAM" id="Phobius"/>
    </source>
</evidence>
<evidence type="ECO:0000313" key="3">
    <source>
        <dbReference type="Proteomes" id="UP000321249"/>
    </source>
</evidence>